<dbReference type="PANTHER" id="PTHR34500:SF1">
    <property type="entry name" value="DDE TNP4 DOMAIN-CONTAINING PROTEIN"/>
    <property type="match status" value="1"/>
</dbReference>
<keyword evidence="2" id="KW-0479">Metal-binding</keyword>
<dbReference type="Proteomes" id="UP000076078">
    <property type="component" value="Unassembled WGS sequence"/>
</dbReference>
<comment type="cofactor">
    <cofactor evidence="1">
        <name>a divalent metal cation</name>
        <dbReference type="ChEBI" id="CHEBI:60240"/>
    </cofactor>
</comment>
<evidence type="ECO:0000256" key="2">
    <source>
        <dbReference type="ARBA" id="ARBA00022723"/>
    </source>
</evidence>
<proteinExistence type="predicted"/>
<dbReference type="PANTHER" id="PTHR34500">
    <property type="entry name" value="EXPRESSED PROTEIN"/>
    <property type="match status" value="1"/>
</dbReference>
<dbReference type="Pfam" id="PF13359">
    <property type="entry name" value="DDE_Tnp_4"/>
    <property type="match status" value="1"/>
</dbReference>
<feature type="region of interest" description="Disordered" evidence="3">
    <location>
        <begin position="321"/>
        <end position="346"/>
    </location>
</feature>
<feature type="domain" description="DDE Tnp4" evidence="4">
    <location>
        <begin position="174"/>
        <end position="312"/>
    </location>
</feature>
<evidence type="ECO:0000256" key="1">
    <source>
        <dbReference type="ARBA" id="ARBA00001968"/>
    </source>
</evidence>
<dbReference type="OMA" id="ICVAIDN"/>
<reference evidence="5 6" key="1">
    <citation type="submission" date="2015-12" db="EMBL/GenBank/DDBJ databases">
        <title>Dictyostelia acquired genes for synthesis and detection of signals that induce cell-type specialization by lateral gene transfer from prokaryotes.</title>
        <authorList>
            <person name="Gloeckner G."/>
            <person name="Schaap P."/>
        </authorList>
    </citation>
    <scope>NUCLEOTIDE SEQUENCE [LARGE SCALE GENOMIC DNA]</scope>
    <source>
        <strain evidence="5 6">TK</strain>
    </source>
</reference>
<comment type="caution">
    <text evidence="5">The sequence shown here is derived from an EMBL/GenBank/DDBJ whole genome shotgun (WGS) entry which is preliminary data.</text>
</comment>
<evidence type="ECO:0000313" key="6">
    <source>
        <dbReference type="Proteomes" id="UP000076078"/>
    </source>
</evidence>
<dbReference type="OrthoDB" id="128483at2759"/>
<sequence>MARTPGSKNKHPTPKTVRKMFLNDDKERKLMSNNNIHQYDNRELNKEHYKTKRTINGYSFREFKKQYLYSKTVIFQLWTELFKINNEIKEGDVLMTLDYLRYFTSQHERAKKFGVSEKTFGVVISKVLLASKRLKQVQFSDRINHKNIKDRTSSSAENGFFITVVGSTTCPLKTKQDILYNSDQKIYGLKYEICVAIDNGKIFSVYGPKDGSAIDLTVCREHLLKLQLKNGERIIGDNGYAGEKNILTPHKKIKGQTQTDIQYLENKYIKNYGLIVENVFGKLKQFACLRLPWNLGYSKHASAFSLLVFLHNLAIQNDEEEKKKNVNEESNQFVDTDEEYEKEMEEEMKEKEVEEFVWDEGNDEFLIIY</sequence>
<dbReference type="GO" id="GO:0046872">
    <property type="term" value="F:metal ion binding"/>
    <property type="evidence" value="ECO:0007669"/>
    <property type="project" value="UniProtKB-KW"/>
</dbReference>
<dbReference type="EMBL" id="LODT01000021">
    <property type="protein sequence ID" value="KYQ96765.1"/>
    <property type="molecule type" value="Genomic_DNA"/>
</dbReference>
<evidence type="ECO:0000256" key="3">
    <source>
        <dbReference type="SAM" id="MobiDB-lite"/>
    </source>
</evidence>
<feature type="compositionally biased region" description="Acidic residues" evidence="3">
    <location>
        <begin position="335"/>
        <end position="346"/>
    </location>
</feature>
<evidence type="ECO:0000313" key="5">
    <source>
        <dbReference type="EMBL" id="KYQ96765.1"/>
    </source>
</evidence>
<organism evidence="5 6">
    <name type="scientific">Tieghemostelium lacteum</name>
    <name type="common">Slime mold</name>
    <name type="synonym">Dictyostelium lacteum</name>
    <dbReference type="NCBI Taxonomy" id="361077"/>
    <lineage>
        <taxon>Eukaryota</taxon>
        <taxon>Amoebozoa</taxon>
        <taxon>Evosea</taxon>
        <taxon>Eumycetozoa</taxon>
        <taxon>Dictyostelia</taxon>
        <taxon>Dictyosteliales</taxon>
        <taxon>Raperosteliaceae</taxon>
        <taxon>Tieghemostelium</taxon>
    </lineage>
</organism>
<dbReference type="AlphaFoldDB" id="A0A151ZS55"/>
<dbReference type="InterPro" id="IPR027806">
    <property type="entry name" value="HARBI1_dom"/>
</dbReference>
<evidence type="ECO:0000259" key="4">
    <source>
        <dbReference type="Pfam" id="PF13359"/>
    </source>
</evidence>
<dbReference type="InParanoid" id="A0A151ZS55"/>
<name>A0A151ZS55_TIELA</name>
<accession>A0A151ZS55</accession>
<gene>
    <name evidence="5" type="ORF">DLAC_04063</name>
</gene>
<keyword evidence="6" id="KW-1185">Reference proteome</keyword>
<protein>
    <recommendedName>
        <fullName evidence="4">DDE Tnp4 domain-containing protein</fullName>
    </recommendedName>
</protein>